<sequence length="221" mass="24509">MRTVVFFGAPGSGKGTLASRTAKHHGLRVVSSGDALRNHVHRRTTVGVRVAEVLAAGRLVDDAIVADLMFSELHAASQDRASLLLDGFPRSLHQAEWLADTLPTVSRSLDAVVNLDVPERVILGRIENRWIHAPSGRTYNYSFNPPKTHGLDDITGERLTKRADDDIDTFKARIAKFNDTTTPILEYYHSKGILNSFKGETSDQLFPQIDHKLGHIFGFKQ</sequence>
<reference evidence="6" key="1">
    <citation type="submission" date="2020-05" db="EMBL/GenBank/DDBJ databases">
        <title>Phylogenomic resolution of chytrid fungi.</title>
        <authorList>
            <person name="Stajich J.E."/>
            <person name="Amses K."/>
            <person name="Simmons R."/>
            <person name="Seto K."/>
            <person name="Myers J."/>
            <person name="Bonds A."/>
            <person name="Quandt C.A."/>
            <person name="Barry K."/>
            <person name="Liu P."/>
            <person name="Grigoriev I."/>
            <person name="Longcore J.E."/>
            <person name="James T.Y."/>
        </authorList>
    </citation>
    <scope>NUCLEOTIDE SEQUENCE</scope>
    <source>
        <strain evidence="6">JEL0513</strain>
    </source>
</reference>
<dbReference type="PRINTS" id="PR00094">
    <property type="entry name" value="ADENYLTKNASE"/>
</dbReference>
<dbReference type="SUPFAM" id="SSF52540">
    <property type="entry name" value="P-loop containing nucleoside triphosphate hydrolases"/>
    <property type="match status" value="1"/>
</dbReference>
<evidence type="ECO:0000313" key="6">
    <source>
        <dbReference type="EMBL" id="KAJ3111463.1"/>
    </source>
</evidence>
<evidence type="ECO:0000256" key="1">
    <source>
        <dbReference type="ARBA" id="ARBA00022679"/>
    </source>
</evidence>
<dbReference type="Gene3D" id="3.40.50.300">
    <property type="entry name" value="P-loop containing nucleotide triphosphate hydrolases"/>
    <property type="match status" value="1"/>
</dbReference>
<evidence type="ECO:0000256" key="3">
    <source>
        <dbReference type="ARBA" id="ARBA00022777"/>
    </source>
</evidence>
<dbReference type="FunFam" id="3.40.50.300:FF:000106">
    <property type="entry name" value="Adenylate kinase mitochondrial"/>
    <property type="match status" value="1"/>
</dbReference>
<protein>
    <recommendedName>
        <fullName evidence="5">Adenylate kinase active site lid domain-containing protein</fullName>
    </recommendedName>
</protein>
<evidence type="ECO:0000256" key="2">
    <source>
        <dbReference type="ARBA" id="ARBA00022741"/>
    </source>
</evidence>
<comment type="similarity">
    <text evidence="4">Belongs to the adenylate kinase family.</text>
</comment>
<dbReference type="Pfam" id="PF00406">
    <property type="entry name" value="ADK"/>
    <property type="match status" value="1"/>
</dbReference>
<dbReference type="AlphaFoldDB" id="A0AAD5T119"/>
<keyword evidence="1 4" id="KW-0808">Transferase</keyword>
<dbReference type="PROSITE" id="PS00113">
    <property type="entry name" value="ADENYLATE_KINASE"/>
    <property type="match status" value="1"/>
</dbReference>
<organism evidence="6 7">
    <name type="scientific">Physocladia obscura</name>
    <dbReference type="NCBI Taxonomy" id="109957"/>
    <lineage>
        <taxon>Eukaryota</taxon>
        <taxon>Fungi</taxon>
        <taxon>Fungi incertae sedis</taxon>
        <taxon>Chytridiomycota</taxon>
        <taxon>Chytridiomycota incertae sedis</taxon>
        <taxon>Chytridiomycetes</taxon>
        <taxon>Chytridiales</taxon>
        <taxon>Chytriomycetaceae</taxon>
        <taxon>Physocladia</taxon>
    </lineage>
</organism>
<proteinExistence type="inferred from homology"/>
<dbReference type="HAMAP" id="MF_00235">
    <property type="entry name" value="Adenylate_kinase_Adk"/>
    <property type="match status" value="1"/>
</dbReference>
<accession>A0AAD5T119</accession>
<dbReference type="InterPro" id="IPR006259">
    <property type="entry name" value="Adenyl_kin_sub"/>
</dbReference>
<keyword evidence="2" id="KW-0547">Nucleotide-binding</keyword>
<dbReference type="Proteomes" id="UP001211907">
    <property type="component" value="Unassembled WGS sequence"/>
</dbReference>
<dbReference type="Pfam" id="PF05191">
    <property type="entry name" value="ADK_lid"/>
    <property type="match status" value="1"/>
</dbReference>
<dbReference type="InterPro" id="IPR027417">
    <property type="entry name" value="P-loop_NTPase"/>
</dbReference>
<dbReference type="NCBIfam" id="TIGR01351">
    <property type="entry name" value="adk"/>
    <property type="match status" value="1"/>
</dbReference>
<dbReference type="EMBL" id="JADGJH010001628">
    <property type="protein sequence ID" value="KAJ3111463.1"/>
    <property type="molecule type" value="Genomic_DNA"/>
</dbReference>
<dbReference type="CDD" id="cd01428">
    <property type="entry name" value="ADK"/>
    <property type="match status" value="1"/>
</dbReference>
<gene>
    <name evidence="6" type="ORF">HK100_002674</name>
</gene>
<keyword evidence="7" id="KW-1185">Reference proteome</keyword>
<feature type="domain" description="Adenylate kinase active site lid" evidence="5">
    <location>
        <begin position="129"/>
        <end position="164"/>
    </location>
</feature>
<evidence type="ECO:0000259" key="5">
    <source>
        <dbReference type="Pfam" id="PF05191"/>
    </source>
</evidence>
<comment type="caution">
    <text evidence="6">The sequence shown here is derived from an EMBL/GenBank/DDBJ whole genome shotgun (WGS) entry which is preliminary data.</text>
</comment>
<dbReference type="GO" id="GO:0005524">
    <property type="term" value="F:ATP binding"/>
    <property type="evidence" value="ECO:0007669"/>
    <property type="project" value="InterPro"/>
</dbReference>
<keyword evidence="3 4" id="KW-0418">Kinase</keyword>
<evidence type="ECO:0000313" key="7">
    <source>
        <dbReference type="Proteomes" id="UP001211907"/>
    </source>
</evidence>
<dbReference type="InterPro" id="IPR033690">
    <property type="entry name" value="Adenylat_kinase_CS"/>
</dbReference>
<dbReference type="GO" id="GO:0004017">
    <property type="term" value="F:AMP kinase activity"/>
    <property type="evidence" value="ECO:0007669"/>
    <property type="project" value="InterPro"/>
</dbReference>
<evidence type="ECO:0000256" key="4">
    <source>
        <dbReference type="RuleBase" id="RU003330"/>
    </source>
</evidence>
<name>A0AAD5T119_9FUNG</name>
<dbReference type="InterPro" id="IPR007862">
    <property type="entry name" value="Adenylate_kinase_lid-dom"/>
</dbReference>
<dbReference type="InterPro" id="IPR000850">
    <property type="entry name" value="Adenylat/UMP-CMP_kin"/>
</dbReference>
<dbReference type="PANTHER" id="PTHR23359">
    <property type="entry name" value="NUCLEOTIDE KINASE"/>
    <property type="match status" value="1"/>
</dbReference>